<keyword evidence="1" id="KW-0812">Transmembrane</keyword>
<name>A0A1G9TBP8_9FIRM</name>
<organism evidence="2 3">
    <name type="scientific">Romboutsia lituseburensis DSM 797</name>
    <dbReference type="NCBI Taxonomy" id="1121325"/>
    <lineage>
        <taxon>Bacteria</taxon>
        <taxon>Bacillati</taxon>
        <taxon>Bacillota</taxon>
        <taxon>Clostridia</taxon>
        <taxon>Peptostreptococcales</taxon>
        <taxon>Peptostreptococcaceae</taxon>
        <taxon>Romboutsia</taxon>
    </lineage>
</organism>
<evidence type="ECO:0000313" key="2">
    <source>
        <dbReference type="EMBL" id="SDM45050.1"/>
    </source>
</evidence>
<keyword evidence="1" id="KW-1133">Transmembrane helix</keyword>
<keyword evidence="3" id="KW-1185">Reference proteome</keyword>
<keyword evidence="1" id="KW-0472">Membrane</keyword>
<evidence type="ECO:0000256" key="1">
    <source>
        <dbReference type="SAM" id="Phobius"/>
    </source>
</evidence>
<feature type="transmembrane region" description="Helical" evidence="1">
    <location>
        <begin position="54"/>
        <end position="78"/>
    </location>
</feature>
<dbReference type="EMBL" id="FNGW01000012">
    <property type="protein sequence ID" value="SDM45050.1"/>
    <property type="molecule type" value="Genomic_DNA"/>
</dbReference>
<dbReference type="RefSeq" id="WP_092727535.1">
    <property type="nucleotide sequence ID" value="NZ_FNGW01000012.1"/>
</dbReference>
<protein>
    <submittedName>
        <fullName evidence="2">Uncharacterized protein</fullName>
    </submittedName>
</protein>
<sequence>MIIILIMAAIAAQIYLSINKNKNLGFILPALSGVGSVLTMLLTCTSTGFGLGNILSYLMSFVLFNIPTLVLLGIYFIAQKRVKLNSEIDRMNILDL</sequence>
<dbReference type="AlphaFoldDB" id="A0A1G9TBP8"/>
<dbReference type="STRING" id="1121325.SAMN04515677_11247"/>
<proteinExistence type="predicted"/>
<dbReference type="Proteomes" id="UP000199068">
    <property type="component" value="Unassembled WGS sequence"/>
</dbReference>
<accession>A0A1G9TBP8</accession>
<gene>
    <name evidence="2" type="ORF">SAMN04515677_11247</name>
</gene>
<reference evidence="2 3" key="1">
    <citation type="submission" date="2016-10" db="EMBL/GenBank/DDBJ databases">
        <authorList>
            <person name="de Groot N.N."/>
        </authorList>
    </citation>
    <scope>NUCLEOTIDE SEQUENCE [LARGE SCALE GENOMIC DNA]</scope>
    <source>
        <strain evidence="2 3">DSM 797</strain>
    </source>
</reference>
<feature type="transmembrane region" description="Helical" evidence="1">
    <location>
        <begin position="24"/>
        <end position="42"/>
    </location>
</feature>
<evidence type="ECO:0000313" key="3">
    <source>
        <dbReference type="Proteomes" id="UP000199068"/>
    </source>
</evidence>